<keyword evidence="3" id="KW-1185">Reference proteome</keyword>
<proteinExistence type="predicted"/>
<evidence type="ECO:0000313" key="3">
    <source>
        <dbReference type="Proteomes" id="UP000248330"/>
    </source>
</evidence>
<gene>
    <name evidence="2" type="ORF">C8D93_101707</name>
</gene>
<name>A0A318EL96_9GAMM</name>
<dbReference type="Pfam" id="PF14294">
    <property type="entry name" value="DUF4372"/>
    <property type="match status" value="1"/>
</dbReference>
<evidence type="ECO:0000259" key="1">
    <source>
        <dbReference type="Pfam" id="PF14294"/>
    </source>
</evidence>
<dbReference type="Proteomes" id="UP000248330">
    <property type="component" value="Unassembled WGS sequence"/>
</dbReference>
<feature type="domain" description="DUF4372" evidence="1">
    <location>
        <begin position="4"/>
        <end position="39"/>
    </location>
</feature>
<dbReference type="InterPro" id="IPR025399">
    <property type="entry name" value="DUF4372"/>
</dbReference>
<reference evidence="2 3" key="1">
    <citation type="submission" date="2018-04" db="EMBL/GenBank/DDBJ databases">
        <title>Genomic Encyclopedia of Type Strains, Phase IV (KMG-IV): sequencing the most valuable type-strain genomes for metagenomic binning, comparative biology and taxonomic classification.</title>
        <authorList>
            <person name="Goeker M."/>
        </authorList>
    </citation>
    <scope>NUCLEOTIDE SEQUENCE [LARGE SCALE GENOMIC DNA]</scope>
    <source>
        <strain evidence="2 3">DSM 104150</strain>
    </source>
</reference>
<evidence type="ECO:0000313" key="2">
    <source>
        <dbReference type="EMBL" id="PXV71652.1"/>
    </source>
</evidence>
<protein>
    <submittedName>
        <fullName evidence="2">Uncharacterized protein DUF4372</fullName>
    </submittedName>
</protein>
<comment type="caution">
    <text evidence="2">The sequence shown here is derived from an EMBL/GenBank/DDBJ whole genome shotgun (WGS) entry which is preliminary data.</text>
</comment>
<dbReference type="AlphaFoldDB" id="A0A318EL96"/>
<accession>A0A318EL96</accession>
<organism evidence="2 3">
    <name type="scientific">Sinimarinibacterium flocculans</name>
    <dbReference type="NCBI Taxonomy" id="985250"/>
    <lineage>
        <taxon>Bacteria</taxon>
        <taxon>Pseudomonadati</taxon>
        <taxon>Pseudomonadota</taxon>
        <taxon>Gammaproteobacteria</taxon>
        <taxon>Nevskiales</taxon>
        <taxon>Nevskiaceae</taxon>
        <taxon>Sinimarinibacterium</taxon>
    </lineage>
</organism>
<dbReference type="EMBL" id="QICN01000001">
    <property type="protein sequence ID" value="PXV71652.1"/>
    <property type="molecule type" value="Genomic_DNA"/>
</dbReference>
<sequence>MYIGKTLFAQIMDFLPWKTFHRIVARYHGDRRARTLSCAE</sequence>